<accession>A0AAI8C4X9</accession>
<dbReference type="Pfam" id="PF08681">
    <property type="entry name" value="TacA1"/>
    <property type="match status" value="1"/>
</dbReference>
<gene>
    <name evidence="2" type="ORF">AS202_11415</name>
</gene>
<dbReference type="Gene3D" id="1.20.5.780">
    <property type="entry name" value="Single helix bin"/>
    <property type="match status" value="1"/>
</dbReference>
<evidence type="ECO:0000313" key="2">
    <source>
        <dbReference type="EMBL" id="ALU26718.1"/>
    </source>
</evidence>
<organism evidence="2 3">
    <name type="scientific">Myroides odoratimimus</name>
    <dbReference type="NCBI Taxonomy" id="76832"/>
    <lineage>
        <taxon>Bacteria</taxon>
        <taxon>Pseudomonadati</taxon>
        <taxon>Bacteroidota</taxon>
        <taxon>Flavobacteriia</taxon>
        <taxon>Flavobacteriales</taxon>
        <taxon>Flavobacteriaceae</taxon>
        <taxon>Myroides</taxon>
    </lineage>
</organism>
<dbReference type="Proteomes" id="UP000069030">
    <property type="component" value="Chromosome"/>
</dbReference>
<sequence>MNIIHKNNIILNKLPPLEQQALVETDIVLGGYQCLTDFILKVVKEKEEENSKNNEVIIASERDAEVFIDAIYTIQEPSIRLIMAFKEYNAIINKG</sequence>
<protein>
    <submittedName>
        <fullName evidence="2">Uncharacterized protein</fullName>
    </submittedName>
</protein>
<proteinExistence type="predicted"/>
<reference evidence="2 3" key="1">
    <citation type="journal article" date="2016" name="J. Zhejiang Univ. Sci. B">
        <title>Antibiotic resistance mechanisms of Myroides sp.</title>
        <authorList>
            <person name="Hu S."/>
            <person name="Yuan S."/>
            <person name="Qu H."/>
            <person name="Jiang T."/>
            <person name="Zhou Y."/>
            <person name="Wang M."/>
            <person name="Ming D."/>
        </authorList>
    </citation>
    <scope>NUCLEOTIDE SEQUENCE [LARGE SCALE GENOMIC DNA]</scope>
    <source>
        <strain evidence="2 3">PR63039</strain>
    </source>
</reference>
<dbReference type="InterPro" id="IPR014795">
    <property type="entry name" value="TacA_1-like"/>
</dbReference>
<evidence type="ECO:0000313" key="3">
    <source>
        <dbReference type="Proteomes" id="UP000069030"/>
    </source>
</evidence>
<dbReference type="KEGG" id="mod:AS202_11415"/>
<dbReference type="RefSeq" id="WP_006263155.1">
    <property type="nucleotide sequence ID" value="NZ_CP013690.1"/>
</dbReference>
<dbReference type="AlphaFoldDB" id="A0AAI8C4X9"/>
<evidence type="ECO:0000256" key="1">
    <source>
        <dbReference type="ARBA" id="ARBA00022649"/>
    </source>
</evidence>
<dbReference type="EMBL" id="CP013690">
    <property type="protein sequence ID" value="ALU26718.1"/>
    <property type="molecule type" value="Genomic_DNA"/>
</dbReference>
<keyword evidence="1" id="KW-1277">Toxin-antitoxin system</keyword>
<name>A0AAI8C4X9_9FLAO</name>